<feature type="chain" id="PRO_5032612682" evidence="1">
    <location>
        <begin position="31"/>
        <end position="112"/>
    </location>
</feature>
<keyword evidence="3" id="KW-1185">Reference proteome</keyword>
<feature type="signal peptide" evidence="1">
    <location>
        <begin position="1"/>
        <end position="30"/>
    </location>
</feature>
<evidence type="ECO:0000256" key="1">
    <source>
        <dbReference type="SAM" id="SignalP"/>
    </source>
</evidence>
<evidence type="ECO:0000313" key="3">
    <source>
        <dbReference type="Proteomes" id="UP000580856"/>
    </source>
</evidence>
<organism evidence="2 3">
    <name type="scientific">Desulfobaculum xiamenense</name>
    <dbReference type="NCBI Taxonomy" id="995050"/>
    <lineage>
        <taxon>Bacteria</taxon>
        <taxon>Pseudomonadati</taxon>
        <taxon>Thermodesulfobacteriota</taxon>
        <taxon>Desulfovibrionia</taxon>
        <taxon>Desulfovibrionales</taxon>
        <taxon>Desulfovibrionaceae</taxon>
        <taxon>Desulfobaculum</taxon>
    </lineage>
</organism>
<dbReference type="Proteomes" id="UP000580856">
    <property type="component" value="Unassembled WGS sequence"/>
</dbReference>
<reference evidence="2 3" key="1">
    <citation type="submission" date="2020-03" db="EMBL/GenBank/DDBJ databases">
        <title>Genomic Encyclopedia of Type Strains, Phase IV (KMG-IV): sequencing the most valuable type-strain genomes for metagenomic binning, comparative biology and taxonomic classification.</title>
        <authorList>
            <person name="Goeker M."/>
        </authorList>
    </citation>
    <scope>NUCLEOTIDE SEQUENCE [LARGE SCALE GENOMIC DNA]</scope>
    <source>
        <strain evidence="2 3">DSM 24233</strain>
    </source>
</reference>
<proteinExistence type="predicted"/>
<comment type="caution">
    <text evidence="2">The sequence shown here is derived from an EMBL/GenBank/DDBJ whole genome shotgun (WGS) entry which is preliminary data.</text>
</comment>
<dbReference type="PROSITE" id="PS51257">
    <property type="entry name" value="PROKAR_LIPOPROTEIN"/>
    <property type="match status" value="1"/>
</dbReference>
<sequence>MKARLCVLRRRIVATLIACLCIVAVGCFDASSVEGEYRAAGDDGEVRLVLEPGGRGTWSTSDVDVFFVWDRRGDQIWLHTRGGGVLVGRLGASGGIAVDMPDAGRLEFVRGE</sequence>
<accession>A0A846QDB3</accession>
<name>A0A846QDB3_9BACT</name>
<gene>
    <name evidence="2" type="ORF">GGQ74_000018</name>
</gene>
<dbReference type="RefSeq" id="WP_167939520.1">
    <property type="nucleotide sequence ID" value="NZ_JAATJA010000001.1"/>
</dbReference>
<keyword evidence="1" id="KW-0732">Signal</keyword>
<protein>
    <submittedName>
        <fullName evidence="2">Uncharacterized protein</fullName>
    </submittedName>
</protein>
<evidence type="ECO:0000313" key="2">
    <source>
        <dbReference type="EMBL" id="NJB66378.1"/>
    </source>
</evidence>
<dbReference type="AlphaFoldDB" id="A0A846QDB3"/>
<dbReference type="EMBL" id="JAATJA010000001">
    <property type="protein sequence ID" value="NJB66378.1"/>
    <property type="molecule type" value="Genomic_DNA"/>
</dbReference>